<evidence type="ECO:0000313" key="6">
    <source>
        <dbReference type="EMBL" id="KAF7716559.1"/>
    </source>
</evidence>
<keyword evidence="2 5" id="KW-0812">Transmembrane</keyword>
<dbReference type="AlphaFoldDB" id="A0A8J8WKA9"/>
<evidence type="ECO:0008006" key="8">
    <source>
        <dbReference type="Google" id="ProtNLM"/>
    </source>
</evidence>
<keyword evidence="3 5" id="KW-1133">Transmembrane helix</keyword>
<protein>
    <recommendedName>
        <fullName evidence="8">Mg2+ transporter protein, CorA-like/Zinc transport protein ZntB</fullName>
    </recommendedName>
</protein>
<gene>
    <name evidence="6" type="ORF">PECM_005314</name>
</gene>
<sequence>MPSHWWENHMRRSNGYFGCEITRDNNEATGFNMWTFFQTKEVNSDTDYKWSKFNIFTRWFAKTNKTAILIFEPQKSPNPFEKITLNVDLLGDPFWVFTYVLDELCKLQDNAVWLIRDSIRMIEKEKTPQEGQTPNYRKLHDIARHSIHVIETLDVTLLTVEQIIEGHKTYVTPQSISPQILTTPSKDHIWQDVQARLLASQGFLASQQQRAIANEKRLKNEIQLTFQMVARSEATVMIEDSAALKTIAIVTYTFLPPTFICALFSMSFFNYDRQLGWAMSPDFWIYWAVALPASALSVGLWYYWQNSPPSRTEREKVDRFSRRMDRLQMHQV</sequence>
<dbReference type="Proteomes" id="UP000631181">
    <property type="component" value="Unassembled WGS sequence"/>
</dbReference>
<dbReference type="EMBL" id="WIWV01000038">
    <property type="protein sequence ID" value="KAF7716559.1"/>
    <property type="molecule type" value="Genomic_DNA"/>
</dbReference>
<organism evidence="6 7">
    <name type="scientific">Penicillium ucsense</name>
    <dbReference type="NCBI Taxonomy" id="2839758"/>
    <lineage>
        <taxon>Eukaryota</taxon>
        <taxon>Fungi</taxon>
        <taxon>Dikarya</taxon>
        <taxon>Ascomycota</taxon>
        <taxon>Pezizomycotina</taxon>
        <taxon>Eurotiomycetes</taxon>
        <taxon>Eurotiomycetidae</taxon>
        <taxon>Eurotiales</taxon>
        <taxon>Aspergillaceae</taxon>
        <taxon>Penicillium</taxon>
    </lineage>
</organism>
<evidence type="ECO:0000256" key="2">
    <source>
        <dbReference type="ARBA" id="ARBA00022692"/>
    </source>
</evidence>
<proteinExistence type="predicted"/>
<dbReference type="SUPFAM" id="SSF144083">
    <property type="entry name" value="Magnesium transport protein CorA, transmembrane region"/>
    <property type="match status" value="1"/>
</dbReference>
<dbReference type="Gene3D" id="1.20.58.340">
    <property type="entry name" value="Magnesium transport protein CorA, transmembrane region"/>
    <property type="match status" value="1"/>
</dbReference>
<feature type="transmembrane region" description="Helical" evidence="5">
    <location>
        <begin position="247"/>
        <end position="271"/>
    </location>
</feature>
<name>A0A8J8WKA9_9EURO</name>
<comment type="subcellular location">
    <subcellularLocation>
        <location evidence="1">Membrane</location>
        <topology evidence="1">Multi-pass membrane protein</topology>
    </subcellularLocation>
</comment>
<keyword evidence="7" id="KW-1185">Reference proteome</keyword>
<keyword evidence="4 5" id="KW-0472">Membrane</keyword>
<evidence type="ECO:0000256" key="5">
    <source>
        <dbReference type="SAM" id="Phobius"/>
    </source>
</evidence>
<dbReference type="GO" id="GO:0016020">
    <property type="term" value="C:membrane"/>
    <property type="evidence" value="ECO:0007669"/>
    <property type="project" value="UniProtKB-SubCell"/>
</dbReference>
<evidence type="ECO:0000313" key="7">
    <source>
        <dbReference type="Proteomes" id="UP000631181"/>
    </source>
</evidence>
<evidence type="ECO:0000256" key="3">
    <source>
        <dbReference type="ARBA" id="ARBA00022989"/>
    </source>
</evidence>
<feature type="transmembrane region" description="Helical" evidence="5">
    <location>
        <begin position="283"/>
        <end position="304"/>
    </location>
</feature>
<dbReference type="InterPro" id="IPR045863">
    <property type="entry name" value="CorA_TM1_TM2"/>
</dbReference>
<reference evidence="6" key="1">
    <citation type="journal article" date="2020" name="Front. Microbiol.">
        <title>Gene regulatory networks of Penicillium echinulatum 2HH and Penicillium oxalicum 114-2 inferred by a computational biology approach.</title>
        <authorList>
            <person name="Lenz A.R."/>
            <person name="Galan-Vasquez E."/>
            <person name="Balbinot E."/>
            <person name="De Abreu F.P."/>
            <person name="De Oliveira N.S."/>
            <person name="Da Rosa L.O."/>
            <person name="De Avila E Silva S."/>
            <person name="Camassola M."/>
            <person name="Dillon A.J.P."/>
            <person name="Perez-Rueda E."/>
        </authorList>
    </citation>
    <scope>NUCLEOTIDE SEQUENCE</scope>
    <source>
        <strain evidence="6">S1M29</strain>
    </source>
</reference>
<accession>A0A8J8WKA9</accession>
<dbReference type="OrthoDB" id="5207033at2759"/>
<comment type="caution">
    <text evidence="6">The sequence shown here is derived from an EMBL/GenBank/DDBJ whole genome shotgun (WGS) entry which is preliminary data.</text>
</comment>
<evidence type="ECO:0000256" key="4">
    <source>
        <dbReference type="ARBA" id="ARBA00023136"/>
    </source>
</evidence>
<evidence type="ECO:0000256" key="1">
    <source>
        <dbReference type="ARBA" id="ARBA00004141"/>
    </source>
</evidence>